<sequence>MVWDVKRKVWALRSFGRRHLRLGDSMAPILAVTKGRTAPRKRPAATPRPRPPPRSHLERPALEGARRADRCSARRRAHPAPAPVGPLAGTSFLEQRVIKPQQRMRYIAMVSEFKSWCLAMGIALGTVRELDVGLAQYFRDLFFNGEVVDRASALQAALAHLESYRLSRKTPELPRAWAALRGFGRLAPKRARLPMPWVVAALVIVKIVARGGVGAGLMTLLNFVFYCWLRHWGILLNPLEGEIPSKTHACDESLLNDNPDFKWVDAVLEHLRGRGPLAGPIADVDYAKWTAHFRAAVAELPLGPLLPATIYQMRRGGASREIHSGQRDLLGVKKRGRWDSDASLRRYVKAGRLNEQVHRLDQVTQFAANLCAERIGSVILQPSLARQLLAGAGPLECGLAVVSSLVGDPSLLD</sequence>
<proteinExistence type="predicted"/>
<evidence type="ECO:0008006" key="4">
    <source>
        <dbReference type="Google" id="ProtNLM"/>
    </source>
</evidence>
<feature type="region of interest" description="Disordered" evidence="1">
    <location>
        <begin position="31"/>
        <end position="85"/>
    </location>
</feature>
<comment type="caution">
    <text evidence="2">The sequence shown here is derived from an EMBL/GenBank/DDBJ whole genome shotgun (WGS) entry which is preliminary data.</text>
</comment>
<organism evidence="2 3">
    <name type="scientific">Prorocentrum cordatum</name>
    <dbReference type="NCBI Taxonomy" id="2364126"/>
    <lineage>
        <taxon>Eukaryota</taxon>
        <taxon>Sar</taxon>
        <taxon>Alveolata</taxon>
        <taxon>Dinophyceae</taxon>
        <taxon>Prorocentrales</taxon>
        <taxon>Prorocentraceae</taxon>
        <taxon>Prorocentrum</taxon>
    </lineage>
</organism>
<feature type="compositionally biased region" description="Basic and acidic residues" evidence="1">
    <location>
        <begin position="55"/>
        <end position="72"/>
    </location>
</feature>
<evidence type="ECO:0000313" key="3">
    <source>
        <dbReference type="Proteomes" id="UP001189429"/>
    </source>
</evidence>
<reference evidence="2" key="1">
    <citation type="submission" date="2023-10" db="EMBL/GenBank/DDBJ databases">
        <authorList>
            <person name="Chen Y."/>
            <person name="Shah S."/>
            <person name="Dougan E. K."/>
            <person name="Thang M."/>
            <person name="Chan C."/>
        </authorList>
    </citation>
    <scope>NUCLEOTIDE SEQUENCE [LARGE SCALE GENOMIC DNA]</scope>
</reference>
<dbReference type="EMBL" id="CAUYUJ010014158">
    <property type="protein sequence ID" value="CAK0837495.1"/>
    <property type="molecule type" value="Genomic_DNA"/>
</dbReference>
<accession>A0ABN9SY71</accession>
<evidence type="ECO:0000313" key="2">
    <source>
        <dbReference type="EMBL" id="CAK0837495.1"/>
    </source>
</evidence>
<protein>
    <recommendedName>
        <fullName evidence="4">Polynucleotide adenylyltransferase</fullName>
    </recommendedName>
</protein>
<keyword evidence="3" id="KW-1185">Reference proteome</keyword>
<evidence type="ECO:0000256" key="1">
    <source>
        <dbReference type="SAM" id="MobiDB-lite"/>
    </source>
</evidence>
<dbReference type="Proteomes" id="UP001189429">
    <property type="component" value="Unassembled WGS sequence"/>
</dbReference>
<name>A0ABN9SY71_9DINO</name>
<gene>
    <name evidence="2" type="ORF">PCOR1329_LOCUS33675</name>
</gene>